<proteinExistence type="predicted"/>
<dbReference type="InterPro" id="IPR024152">
    <property type="entry name" value="Inh_kappa-B_kinase-int"/>
</dbReference>
<evidence type="ECO:0008006" key="5">
    <source>
        <dbReference type="Google" id="ProtNLM"/>
    </source>
</evidence>
<dbReference type="PANTHER" id="PTHR21734">
    <property type="entry name" value="INHIBITOR OF NUCLEAR FACTOR KAPPA-B KINASE-INTERACTING PROTEIN"/>
    <property type="match status" value="1"/>
</dbReference>
<evidence type="ECO:0000313" key="3">
    <source>
        <dbReference type="EMBL" id="KAJ8269167.1"/>
    </source>
</evidence>
<evidence type="ECO:0000313" key="4">
    <source>
        <dbReference type="Proteomes" id="UP001152803"/>
    </source>
</evidence>
<gene>
    <name evidence="3" type="ORF">COCON_G00117740</name>
</gene>
<accession>A0A9Q1DGE1</accession>
<evidence type="ECO:0000256" key="1">
    <source>
        <dbReference type="SAM" id="Coils"/>
    </source>
</evidence>
<keyword evidence="4" id="KW-1185">Reference proteome</keyword>
<dbReference type="AlphaFoldDB" id="A0A9Q1DGE1"/>
<dbReference type="OrthoDB" id="9907187at2759"/>
<dbReference type="EMBL" id="JAFJMO010000008">
    <property type="protein sequence ID" value="KAJ8269167.1"/>
    <property type="molecule type" value="Genomic_DNA"/>
</dbReference>
<protein>
    <recommendedName>
        <fullName evidence="5">Inhibitor of nuclear factor kappa-B kinase-interacting protein</fullName>
    </recommendedName>
</protein>
<reference evidence="3" key="1">
    <citation type="journal article" date="2023" name="Science">
        <title>Genome structures resolve the early diversification of teleost fishes.</title>
        <authorList>
            <person name="Parey E."/>
            <person name="Louis A."/>
            <person name="Montfort J."/>
            <person name="Bouchez O."/>
            <person name="Roques C."/>
            <person name="Iampietro C."/>
            <person name="Lluch J."/>
            <person name="Castinel A."/>
            <person name="Donnadieu C."/>
            <person name="Desvignes T."/>
            <person name="Floi Bucao C."/>
            <person name="Jouanno E."/>
            <person name="Wen M."/>
            <person name="Mejri S."/>
            <person name="Dirks R."/>
            <person name="Jansen H."/>
            <person name="Henkel C."/>
            <person name="Chen W.J."/>
            <person name="Zahm M."/>
            <person name="Cabau C."/>
            <person name="Klopp C."/>
            <person name="Thompson A.W."/>
            <person name="Robinson-Rechavi M."/>
            <person name="Braasch I."/>
            <person name="Lecointre G."/>
            <person name="Bobe J."/>
            <person name="Postlethwait J.H."/>
            <person name="Berthelot C."/>
            <person name="Roest Crollius H."/>
            <person name="Guiguen Y."/>
        </authorList>
    </citation>
    <scope>NUCLEOTIDE SEQUENCE</scope>
    <source>
        <strain evidence="3">Concon-B</strain>
    </source>
</reference>
<feature type="coiled-coil region" evidence="1">
    <location>
        <begin position="417"/>
        <end position="536"/>
    </location>
</feature>
<evidence type="ECO:0000256" key="2">
    <source>
        <dbReference type="SAM" id="MobiDB-lite"/>
    </source>
</evidence>
<dbReference type="PANTHER" id="PTHR21734:SF11">
    <property type="entry name" value="INHIBITOR OF NUCLEAR FACTOR KAPPA-B KINASE-INTERACTING PROTEIN"/>
    <property type="match status" value="1"/>
</dbReference>
<feature type="compositionally biased region" description="Basic and acidic residues" evidence="2">
    <location>
        <begin position="17"/>
        <end position="49"/>
    </location>
</feature>
<feature type="region of interest" description="Disordered" evidence="2">
    <location>
        <begin position="1"/>
        <end position="52"/>
    </location>
</feature>
<comment type="caution">
    <text evidence="3">The sequence shown here is derived from an EMBL/GenBank/DDBJ whole genome shotgun (WGS) entry which is preliminary data.</text>
</comment>
<feature type="coiled-coil region" evidence="1">
    <location>
        <begin position="256"/>
        <end position="318"/>
    </location>
</feature>
<keyword evidence="1" id="KW-0175">Coiled coil</keyword>
<sequence>MPSNELKQRKKTTPQAKQDEKSDETSKPTAEEEEAKKADVTEGKLRAGEHPTPQTLDLRTIACLVSITVCLTLSWVVLQQNIKFAEVEEKYELLFQKTVVLQELENDIGQISRKLDSSENDLQGAVSSVSLVNKLERDISGLHTVIMAMQDSERSASFDIQGINRQFLNVTEAWQASLELITRDIGGLKAESRAAHGRVTEHVNEAEAKVRDMQKRLAEMEDSTRLNARVLENTEEDDMRRVRDQLDRNTRQIEQLDEWQRALSRRDQELQEALAEHQPRAERCKEQLPAVEEAVRSILRLTADLSAAQRRVEELTLQVFGVEDSALKAVSEILSIQQALDAMQADDSILKMRNEMGIVKETVKEMYRASWELGLLEPPNREEFKSVQVLVDKLEGRSVLSQVESLYLDVSQLKGWVSSLNEKREKLQENLLGLSQAVQAIEERTTAITNDVSAKVALVRTDVRRMGGLESEVEALLASEQKLEEKVAQTERAMVKRIGDVLASSIDRVTLLKSSTDKNSQRLEQLRRQLAQLSAADTVLANRFQTLESGRARLLKTVTFASDLKPKVSNIKQDFALLDPQIADLTLRIGRLAEDMMRREEDIVQLRDTLANLTAVKGDLQKIQQQLTQVPNISDMFPQTNKPGE</sequence>
<name>A0A9Q1DGE1_CONCO</name>
<organism evidence="3 4">
    <name type="scientific">Conger conger</name>
    <name type="common">Conger eel</name>
    <name type="synonym">Muraena conger</name>
    <dbReference type="NCBI Taxonomy" id="82655"/>
    <lineage>
        <taxon>Eukaryota</taxon>
        <taxon>Metazoa</taxon>
        <taxon>Chordata</taxon>
        <taxon>Craniata</taxon>
        <taxon>Vertebrata</taxon>
        <taxon>Euteleostomi</taxon>
        <taxon>Actinopterygii</taxon>
        <taxon>Neopterygii</taxon>
        <taxon>Teleostei</taxon>
        <taxon>Anguilliformes</taxon>
        <taxon>Congridae</taxon>
        <taxon>Conger</taxon>
    </lineage>
</organism>
<dbReference type="Proteomes" id="UP001152803">
    <property type="component" value="Unassembled WGS sequence"/>
</dbReference>